<name>A0ABW2RIZ6_9BACL</name>
<dbReference type="NCBIfam" id="NF003701">
    <property type="entry name" value="PRK05318.1"/>
    <property type="match status" value="1"/>
</dbReference>
<dbReference type="Pfam" id="PF01966">
    <property type="entry name" value="HD"/>
    <property type="match status" value="1"/>
</dbReference>
<reference evidence="5" key="1">
    <citation type="journal article" date="2019" name="Int. J. Syst. Evol. Microbiol.">
        <title>The Global Catalogue of Microorganisms (GCM) 10K type strain sequencing project: providing services to taxonomists for standard genome sequencing and annotation.</title>
        <authorList>
            <consortium name="The Broad Institute Genomics Platform"/>
            <consortium name="The Broad Institute Genome Sequencing Center for Infectious Disease"/>
            <person name="Wu L."/>
            <person name="Ma J."/>
        </authorList>
    </citation>
    <scope>NUCLEOTIDE SEQUENCE [LARGE SCALE GENOMIC DNA]</scope>
    <source>
        <strain evidence="5">CGMCC 1.12942</strain>
    </source>
</reference>
<dbReference type="Proteomes" id="UP001596500">
    <property type="component" value="Unassembled WGS sequence"/>
</dbReference>
<evidence type="ECO:0000313" key="5">
    <source>
        <dbReference type="Proteomes" id="UP001596500"/>
    </source>
</evidence>
<dbReference type="HAMAP" id="MF_01212">
    <property type="entry name" value="dGTPase_type2"/>
    <property type="match status" value="1"/>
</dbReference>
<dbReference type="EMBL" id="JBHTBW010000019">
    <property type="protein sequence ID" value="MFC7440910.1"/>
    <property type="molecule type" value="Genomic_DNA"/>
</dbReference>
<dbReference type="Gene3D" id="1.10.3210.10">
    <property type="entry name" value="Hypothetical protein af1432"/>
    <property type="match status" value="1"/>
</dbReference>
<dbReference type="CDD" id="cd00077">
    <property type="entry name" value="HDc"/>
    <property type="match status" value="1"/>
</dbReference>
<dbReference type="InterPro" id="IPR006261">
    <property type="entry name" value="dGTPase"/>
</dbReference>
<dbReference type="NCBIfam" id="TIGR01353">
    <property type="entry name" value="dGTP_triPase"/>
    <property type="match status" value="1"/>
</dbReference>
<evidence type="ECO:0000256" key="1">
    <source>
        <dbReference type="ARBA" id="ARBA00022801"/>
    </source>
</evidence>
<dbReference type="PANTHER" id="PTHR11373">
    <property type="entry name" value="DEOXYNUCLEOSIDE TRIPHOSPHATE TRIPHOSPHOHYDROLASE"/>
    <property type="match status" value="1"/>
</dbReference>
<dbReference type="PROSITE" id="PS51831">
    <property type="entry name" value="HD"/>
    <property type="match status" value="1"/>
</dbReference>
<evidence type="ECO:0000259" key="3">
    <source>
        <dbReference type="PROSITE" id="PS51831"/>
    </source>
</evidence>
<dbReference type="InterPro" id="IPR003607">
    <property type="entry name" value="HD/PDEase_dom"/>
</dbReference>
<evidence type="ECO:0000256" key="2">
    <source>
        <dbReference type="HAMAP-Rule" id="MF_01212"/>
    </source>
</evidence>
<accession>A0ABW2RIZ6</accession>
<dbReference type="InterPro" id="IPR023023">
    <property type="entry name" value="dNTPase_2"/>
</dbReference>
<dbReference type="PANTHER" id="PTHR11373:SF40">
    <property type="entry name" value="DEOXYGUANOSINETRIPHOSPHATE TRIPHOSPHOHYDROLASE-LIKE PROTEIN 2"/>
    <property type="match status" value="1"/>
</dbReference>
<feature type="domain" description="HD" evidence="3">
    <location>
        <begin position="68"/>
        <end position="251"/>
    </location>
</feature>
<comment type="caution">
    <text evidence="4">The sequence shown here is derived from an EMBL/GenBank/DDBJ whole genome shotgun (WGS) entry which is preliminary data.</text>
</comment>
<dbReference type="NCBIfam" id="NF041026">
    <property type="entry name" value="antiphage_dGTPase"/>
    <property type="match status" value="1"/>
</dbReference>
<sequence>MIIYRARENHLYYPSDMERRKPSSRDLTDPRDSFEKDYGRIVHSAAFRRLQSKTQVIGSVAGDFHRTRLTHSMEAAQIARGIVIHLNAHHPLFDKEHALDVSLIEAAALAHDLGHPPFGHRGEEALHECMLDYGGFEGNAHTFRILTRLEGEKEFGLNLTRALLLAIMKYPVVLDEAVNEAQYRKTGKSHPPKASVFACDRQVFEWVCSSFTKEEAKFFLSIEDHPNRHRQTKNKTLECSIIELADDIAYGTHDAEDAVHLGFIRLEQLKECIRPYAHSDVYKELHEAWNLLNPLHQEHDHLRYKLKKVITALISTFITHIQVEMNDEHFYSPRLKYRVYLPQELQTLLNQLKQLVSDKVIDSQRVQTISWKGAYVIKQLFQAFMNEERLLTEYDRYQFINAASDEQRARIVCDYIASMTDSFAVRMYDRLYGQSRNFFDI</sequence>
<dbReference type="SMART" id="SM00471">
    <property type="entry name" value="HDc"/>
    <property type="match status" value="1"/>
</dbReference>
<keyword evidence="5" id="KW-1185">Reference proteome</keyword>
<dbReference type="Pfam" id="PF13286">
    <property type="entry name" value="HD_assoc"/>
    <property type="match status" value="1"/>
</dbReference>
<evidence type="ECO:0000313" key="4">
    <source>
        <dbReference type="EMBL" id="MFC7440910.1"/>
    </source>
</evidence>
<proteinExistence type="inferred from homology"/>
<protein>
    <recommendedName>
        <fullName evidence="2">Deoxyguanosinetriphosphate triphosphohydrolase-like protein</fullName>
    </recommendedName>
</protein>
<organism evidence="4 5">
    <name type="scientific">Laceyella putida</name>
    <dbReference type="NCBI Taxonomy" id="110101"/>
    <lineage>
        <taxon>Bacteria</taxon>
        <taxon>Bacillati</taxon>
        <taxon>Bacillota</taxon>
        <taxon>Bacilli</taxon>
        <taxon>Bacillales</taxon>
        <taxon>Thermoactinomycetaceae</taxon>
        <taxon>Laceyella</taxon>
    </lineage>
</organism>
<dbReference type="InterPro" id="IPR026875">
    <property type="entry name" value="PHydrolase_assoc_dom"/>
</dbReference>
<dbReference type="SUPFAM" id="SSF109604">
    <property type="entry name" value="HD-domain/PDEase-like"/>
    <property type="match status" value="1"/>
</dbReference>
<keyword evidence="1 2" id="KW-0378">Hydrolase</keyword>
<gene>
    <name evidence="4" type="ORF">ACFQNG_07060</name>
</gene>
<dbReference type="InterPro" id="IPR050135">
    <property type="entry name" value="dGTPase-like"/>
</dbReference>
<comment type="similarity">
    <text evidence="2">Belongs to the dGTPase family. Type 2 subfamily.</text>
</comment>
<dbReference type="RefSeq" id="WP_379864191.1">
    <property type="nucleotide sequence ID" value="NZ_JBHTBW010000019.1"/>
</dbReference>
<dbReference type="InterPro" id="IPR006674">
    <property type="entry name" value="HD_domain"/>
</dbReference>